<keyword evidence="2" id="KW-1185">Reference proteome</keyword>
<evidence type="ECO:0000313" key="1">
    <source>
        <dbReference type="EMBL" id="ERJ94548.1"/>
    </source>
</evidence>
<dbReference type="EMBL" id="AWVH01000002">
    <property type="protein sequence ID" value="ERJ94548.1"/>
    <property type="molecule type" value="Genomic_DNA"/>
</dbReference>
<dbReference type="RefSeq" id="WP_021686054.1">
    <property type="nucleotide sequence ID" value="NZ_KI260552.1"/>
</dbReference>
<proteinExistence type="predicted"/>
<dbReference type="Proteomes" id="UP000016649">
    <property type="component" value="Unassembled WGS sequence"/>
</dbReference>
<sequence>MGLYRRAHALLNASESKNTTAIPLDDLFTRFRHFAESGIVERFAVLAELSGSFKIAFSCGLNAQTVRKSVSTRDFWNGTIENGEWYRFTGRQLTPFYQFFSAADTAFLTELHIKKLENTFPQSICIVLGSYENATLNKLVSDCLPFVKSLNAVSPYVFTENGGALSVRMNVKRLFEHSSFCAGLYLIRLNKLFESLSAVLLPSDFAFIEDALLAAVRSACAFVPRYFCRISEEKALIYAVLGAQNGEEFGKRIKKSIQALFENKRSSLITAEFAGKANDGASLLKLIEKYDNLP</sequence>
<protein>
    <submittedName>
        <fullName evidence="1">Uncharacterized protein</fullName>
    </submittedName>
</protein>
<evidence type="ECO:0000313" key="2">
    <source>
        <dbReference type="Proteomes" id="UP000016649"/>
    </source>
</evidence>
<name>A0ABN0P3S2_TRELE</name>
<comment type="caution">
    <text evidence="1">The sequence shown here is derived from an EMBL/GenBank/DDBJ whole genome shotgun (WGS) entry which is preliminary data.</text>
</comment>
<reference evidence="1 2" key="1">
    <citation type="submission" date="2013-08" db="EMBL/GenBank/DDBJ databases">
        <authorList>
            <person name="Weinstock G."/>
            <person name="Sodergren E."/>
            <person name="Wylie T."/>
            <person name="Fulton L."/>
            <person name="Fulton R."/>
            <person name="Fronick C."/>
            <person name="O'Laughlin M."/>
            <person name="Godfrey J."/>
            <person name="Miner T."/>
            <person name="Herter B."/>
            <person name="Appelbaum E."/>
            <person name="Cordes M."/>
            <person name="Lek S."/>
            <person name="Wollam A."/>
            <person name="Pepin K.H."/>
            <person name="Palsikar V.B."/>
            <person name="Mitreva M."/>
            <person name="Wilson R.K."/>
        </authorList>
    </citation>
    <scope>NUCLEOTIDE SEQUENCE [LARGE SCALE GENOMIC DNA]</scope>
    <source>
        <strain evidence="1 2">ATCC 700332</strain>
    </source>
</reference>
<organism evidence="1 2">
    <name type="scientific">Treponema lecithinolyticum ATCC 700332</name>
    <dbReference type="NCBI Taxonomy" id="1321815"/>
    <lineage>
        <taxon>Bacteria</taxon>
        <taxon>Pseudomonadati</taxon>
        <taxon>Spirochaetota</taxon>
        <taxon>Spirochaetia</taxon>
        <taxon>Spirochaetales</taxon>
        <taxon>Treponemataceae</taxon>
        <taxon>Treponema</taxon>
    </lineage>
</organism>
<gene>
    <name evidence="1" type="ORF">HMPREF9193_00087</name>
</gene>
<accession>A0ABN0P3S2</accession>